<evidence type="ECO:0000313" key="3">
    <source>
        <dbReference type="Proteomes" id="UP000294564"/>
    </source>
</evidence>
<feature type="transmembrane region" description="Helical" evidence="1">
    <location>
        <begin position="21"/>
        <end position="41"/>
    </location>
</feature>
<keyword evidence="1" id="KW-0812">Transmembrane</keyword>
<name>A0A4R2NJW3_9FLAO</name>
<evidence type="ECO:0000256" key="1">
    <source>
        <dbReference type="SAM" id="Phobius"/>
    </source>
</evidence>
<protein>
    <submittedName>
        <fullName evidence="2">Uncharacterized protein</fullName>
    </submittedName>
</protein>
<proteinExistence type="predicted"/>
<gene>
    <name evidence="2" type="ORF">EV195_11821</name>
</gene>
<dbReference type="Proteomes" id="UP000294564">
    <property type="component" value="Unassembled WGS sequence"/>
</dbReference>
<accession>A0A4R2NJW3</accession>
<feature type="non-terminal residue" evidence="2">
    <location>
        <position position="1"/>
    </location>
</feature>
<keyword evidence="3" id="KW-1185">Reference proteome</keyword>
<reference evidence="2 3" key="1">
    <citation type="submission" date="2019-03" db="EMBL/GenBank/DDBJ databases">
        <title>Genomic Encyclopedia of Type Strains, Phase IV (KMG-IV): sequencing the most valuable type-strain genomes for metagenomic binning, comparative biology and taxonomic classification.</title>
        <authorList>
            <person name="Goeker M."/>
        </authorList>
    </citation>
    <scope>NUCLEOTIDE SEQUENCE [LARGE SCALE GENOMIC DNA]</scope>
    <source>
        <strain evidence="2 3">DSM 14836</strain>
    </source>
</reference>
<sequence>KLELLLKTKILKLTFINQQENYTSFSTVFANVFVYVLLRWFNVNLANKN</sequence>
<dbReference type="EMBL" id="SLXM01000018">
    <property type="protein sequence ID" value="TCP21535.1"/>
    <property type="molecule type" value="Genomic_DNA"/>
</dbReference>
<comment type="caution">
    <text evidence="2">The sequence shown here is derived from an EMBL/GenBank/DDBJ whole genome shotgun (WGS) entry which is preliminary data.</text>
</comment>
<evidence type="ECO:0000313" key="2">
    <source>
        <dbReference type="EMBL" id="TCP21535.1"/>
    </source>
</evidence>
<keyword evidence="1" id="KW-0472">Membrane</keyword>
<keyword evidence="1" id="KW-1133">Transmembrane helix</keyword>
<dbReference type="AlphaFoldDB" id="A0A4R2NJW3"/>
<organism evidence="2 3">
    <name type="scientific">Tenacibaculum skagerrakense</name>
    <dbReference type="NCBI Taxonomy" id="186571"/>
    <lineage>
        <taxon>Bacteria</taxon>
        <taxon>Pseudomonadati</taxon>
        <taxon>Bacteroidota</taxon>
        <taxon>Flavobacteriia</taxon>
        <taxon>Flavobacteriales</taxon>
        <taxon>Flavobacteriaceae</taxon>
        <taxon>Tenacibaculum</taxon>
    </lineage>
</organism>